<proteinExistence type="predicted"/>
<name>A0A061B2I0_CYBFA</name>
<dbReference type="SMART" id="SM00151">
    <property type="entry name" value="SWIB"/>
    <property type="match status" value="1"/>
</dbReference>
<dbReference type="SUPFAM" id="SSF47592">
    <property type="entry name" value="SWIB/MDM2 domain"/>
    <property type="match status" value="1"/>
</dbReference>
<gene>
    <name evidence="4" type="ORF">BON22_4765</name>
    <name evidence="3" type="ORF">CYFA0S_12e03004g</name>
</gene>
<keyword evidence="5" id="KW-1185">Reference proteome</keyword>
<reference evidence="3" key="1">
    <citation type="journal article" date="2014" name="Genome Announc.">
        <title>Genome sequence of the yeast Cyberlindnera fabianii (Hansenula fabianii).</title>
        <authorList>
            <person name="Freel K.C."/>
            <person name="Sarilar V."/>
            <person name="Neuveglise C."/>
            <person name="Devillers H."/>
            <person name="Friedrich A."/>
            <person name="Schacherer J."/>
        </authorList>
    </citation>
    <scope>NUCLEOTIDE SEQUENCE</scope>
    <source>
        <strain evidence="3">YJS4271</strain>
    </source>
</reference>
<dbReference type="InterPro" id="IPR036885">
    <property type="entry name" value="SWIB_MDM2_dom_sf"/>
</dbReference>
<dbReference type="EMBL" id="MPUK01000011">
    <property type="protein sequence ID" value="ONH65383.1"/>
    <property type="molecule type" value="Genomic_DNA"/>
</dbReference>
<dbReference type="Gene3D" id="1.10.245.10">
    <property type="entry name" value="SWIB/MDM2 domain"/>
    <property type="match status" value="1"/>
</dbReference>
<evidence type="ECO:0000313" key="5">
    <source>
        <dbReference type="Proteomes" id="UP000189513"/>
    </source>
</evidence>
<dbReference type="Pfam" id="PF02201">
    <property type="entry name" value="SWIB"/>
    <property type="match status" value="1"/>
</dbReference>
<evidence type="ECO:0000313" key="4">
    <source>
        <dbReference type="EMBL" id="ONH65383.1"/>
    </source>
</evidence>
<feature type="domain" description="DM2" evidence="2">
    <location>
        <begin position="211"/>
        <end position="288"/>
    </location>
</feature>
<dbReference type="InterPro" id="IPR019835">
    <property type="entry name" value="SWIB_domain"/>
</dbReference>
<evidence type="ECO:0000256" key="1">
    <source>
        <dbReference type="SAM" id="MobiDB-lite"/>
    </source>
</evidence>
<dbReference type="PROSITE" id="PS51925">
    <property type="entry name" value="SWIB_MDM2"/>
    <property type="match status" value="1"/>
</dbReference>
<feature type="compositionally biased region" description="Polar residues" evidence="1">
    <location>
        <begin position="96"/>
        <end position="110"/>
    </location>
</feature>
<dbReference type="VEuPathDB" id="FungiDB:BON22_4765"/>
<sequence>MSKTPARAPQPPVAVAQARPTDIAIPHSIDPIVPEVDLYRRLHDAEKRVDIFTTRKMNDLSDTLVKVPRKKQLLRIFVYNTAENQPWQPPAQQQPTSLIPGQAPTSSETPSWTLRVEGRLVNGQDATDPTRRKFSSFISGISVDLIPNDQNQTQLDNGLPPLQPTSIPKENVIEWHENSDPKIKGVEFDGLDVKRTGSENIKARITIQPKEYPVKLRASPDLSRLLGVSETTQHDAVYAIWQYVQLNNLQAAEDKRIINCDENLSKLFGVPRFNFKDVIEFLSKHLLPNRPIELEYLIRVDRATTLGDVVIDIEVPVEDLSVQETWKVESKKLVAEHDEAIKELNTKIILGIQGLHTSHRKYQFYEKLSKDPANFFQEFTESHSKLLKILAGDEGYNEETVRRSEFYTDEMLAENVDILLKTNRM</sequence>
<dbReference type="InterPro" id="IPR003121">
    <property type="entry name" value="SWIB_MDM2_domain"/>
</dbReference>
<reference evidence="5" key="2">
    <citation type="journal article" date="2017" name="Genome Announc.">
        <title>Genome sequences of Cyberlindnera fabianii 65, Pichia kudriavzevii 129, and Saccharomyces cerevisiae 131 isolated from fermented masau fruits in Zimbabwe.</title>
        <authorList>
            <person name="van Rijswijck I.M.H."/>
            <person name="Derks M.F.L."/>
            <person name="Abee T."/>
            <person name="de Ridder D."/>
            <person name="Smid E.J."/>
        </authorList>
    </citation>
    <scope>NUCLEOTIDE SEQUENCE [LARGE SCALE GENOMIC DNA]</scope>
    <source>
        <strain evidence="5">65</strain>
    </source>
</reference>
<evidence type="ECO:0000313" key="3">
    <source>
        <dbReference type="EMBL" id="CDR43666.1"/>
    </source>
</evidence>
<dbReference type="PANTHER" id="PTHR13844">
    <property type="entry name" value="SWI/SNF-RELATED MATRIX-ASSOCIATED ACTIN-DEPENDENT REGULATOR OF CHROMATIN SUBFAMILY D"/>
    <property type="match status" value="1"/>
</dbReference>
<organism evidence="3">
    <name type="scientific">Cyberlindnera fabianii</name>
    <name type="common">Yeast</name>
    <name type="synonym">Hansenula fabianii</name>
    <dbReference type="NCBI Taxonomy" id="36022"/>
    <lineage>
        <taxon>Eukaryota</taxon>
        <taxon>Fungi</taxon>
        <taxon>Dikarya</taxon>
        <taxon>Ascomycota</taxon>
        <taxon>Saccharomycotina</taxon>
        <taxon>Saccharomycetes</taxon>
        <taxon>Phaffomycetales</taxon>
        <taxon>Phaffomycetaceae</taxon>
        <taxon>Cyberlindnera</taxon>
    </lineage>
</organism>
<feature type="region of interest" description="Disordered" evidence="1">
    <location>
        <begin position="85"/>
        <end position="110"/>
    </location>
</feature>
<dbReference type="STRING" id="36022.A0A061B2I0"/>
<protein>
    <submittedName>
        <fullName evidence="3">CYFA0S12e03004g1_1</fullName>
    </submittedName>
    <submittedName>
        <fullName evidence="4">Transcription regulatory protein SNF12</fullName>
    </submittedName>
</protein>
<accession>A0A061B2I0</accession>
<dbReference type="EMBL" id="LK052897">
    <property type="protein sequence ID" value="CDR43666.1"/>
    <property type="molecule type" value="Genomic_DNA"/>
</dbReference>
<evidence type="ECO:0000259" key="2">
    <source>
        <dbReference type="PROSITE" id="PS51925"/>
    </source>
</evidence>
<dbReference type="Proteomes" id="UP000189513">
    <property type="component" value="Unassembled WGS sequence"/>
</dbReference>
<dbReference type="OrthoDB" id="10263741at2759"/>
<dbReference type="AlphaFoldDB" id="A0A061B2I0"/>
<dbReference type="OMA" id="NFRCNEP"/>
<reference evidence="4" key="3">
    <citation type="submission" date="2017-01" db="EMBL/GenBank/DDBJ databases">
        <authorList>
            <person name="Mah S.A."/>
            <person name="Swanson W.J."/>
            <person name="Moy G.W."/>
            <person name="Vacquier V.D."/>
        </authorList>
    </citation>
    <scope>NUCLEOTIDE SEQUENCE [LARGE SCALE GENOMIC DNA]</scope>
    <source>
        <strain evidence="4">65</strain>
    </source>
</reference>
<dbReference type="CDD" id="cd10568">
    <property type="entry name" value="SWIB_like"/>
    <property type="match status" value="1"/>
</dbReference>